<dbReference type="PhylomeDB" id="Q7LXJ9"/>
<dbReference type="eggNOG" id="arCOG04702">
    <property type="taxonomic scope" value="Archaea"/>
</dbReference>
<name>Q7LXJ9_SACS2</name>
<dbReference type="NCBIfam" id="TIGR00481">
    <property type="entry name" value="YbhB/YbcL family Raf kinase inhibitor-like protein"/>
    <property type="match status" value="1"/>
</dbReference>
<dbReference type="PATRIC" id="fig|273057.12.peg.766"/>
<evidence type="ECO:0000313" key="1">
    <source>
        <dbReference type="EMBL" id="AAK41064.1"/>
    </source>
</evidence>
<dbReference type="MEROPS" id="I51.003"/>
<gene>
    <name evidence="1" type="ordered locus">SSO0767</name>
</gene>
<dbReference type="PANTHER" id="PTHR30289">
    <property type="entry name" value="UNCHARACTERIZED PROTEIN YBCL-RELATED"/>
    <property type="match status" value="1"/>
</dbReference>
<dbReference type="InterPro" id="IPR005247">
    <property type="entry name" value="YbhB_YbcL/LppC-like"/>
</dbReference>
<proteinExistence type="predicted"/>
<dbReference type="InterPro" id="IPR036610">
    <property type="entry name" value="PEBP-like_sf"/>
</dbReference>
<evidence type="ECO:0000313" key="2">
    <source>
        <dbReference type="Proteomes" id="UP000001974"/>
    </source>
</evidence>
<dbReference type="STRING" id="273057.SSO0767"/>
<dbReference type="KEGG" id="sso:SSO0767"/>
<dbReference type="InterPro" id="IPR008914">
    <property type="entry name" value="PEBP"/>
</dbReference>
<dbReference type="Pfam" id="PF01161">
    <property type="entry name" value="PBP"/>
    <property type="match status" value="1"/>
</dbReference>
<dbReference type="CDD" id="cd00865">
    <property type="entry name" value="PEBP_bact_arch"/>
    <property type="match status" value="1"/>
</dbReference>
<dbReference type="AlphaFoldDB" id="Q7LXJ9"/>
<dbReference type="EMBL" id="AE006641">
    <property type="protein sequence ID" value="AAK41064.1"/>
    <property type="molecule type" value="Genomic_DNA"/>
</dbReference>
<dbReference type="HOGENOM" id="CLU_083918_3_2_2"/>
<dbReference type="Proteomes" id="UP000001974">
    <property type="component" value="Chromosome"/>
</dbReference>
<keyword evidence="2" id="KW-1185">Reference proteome</keyword>
<dbReference type="EnsemblBacteria" id="AAK41064">
    <property type="protein sequence ID" value="AAK41064"/>
    <property type="gene ID" value="SSO0767"/>
</dbReference>
<sequence length="157" mass="17903">MNSESIYSMRVVSSAFKNEDFIPIKYTCDGQDLSPELEWDLVTNAKSYAIIVEDPDAPGGTFIHWVIYNITTNRLPEGVPRLYKSQYGVQGVNDFGNIGYNGPCPPKTHPPHRYYFYVYAIDTILLEIKNINADKLKSLMEGHGIERGFVMGKYKRK</sequence>
<dbReference type="PIR" id="A99226">
    <property type="entry name" value="A99226"/>
</dbReference>
<accession>Q7LXJ9</accession>
<dbReference type="Gene3D" id="3.90.280.10">
    <property type="entry name" value="PEBP-like"/>
    <property type="match status" value="1"/>
</dbReference>
<reference evidence="2" key="1">
    <citation type="journal article" date="2001" name="Proc. Natl. Acad. Sci. U.S.A.">
        <title>The complete genome of the crenarchaeon Sulfolobus solfataricus P2.</title>
        <authorList>
            <person name="She Q."/>
            <person name="Singh R.K."/>
            <person name="Confalonieri F."/>
            <person name="Zivanovic Y."/>
            <person name="Allard G."/>
            <person name="Awayez M.J."/>
            <person name="Chan-Weiher C.C.-Y."/>
            <person name="Clausen I.G."/>
            <person name="Curtis B.A."/>
            <person name="De Moors A."/>
            <person name="Erauso G."/>
            <person name="Fletcher C."/>
            <person name="Gordon P.M.K."/>
            <person name="Heikamp-de Jong I."/>
            <person name="Jeffries A.C."/>
            <person name="Kozera C.J."/>
            <person name="Medina N."/>
            <person name="Peng X."/>
            <person name="Thi-Ngoc H.P."/>
            <person name="Redder P."/>
            <person name="Schenk M.E."/>
            <person name="Theriault C."/>
            <person name="Tolstrup N."/>
            <person name="Charlebois R.L."/>
            <person name="Doolittle W.F."/>
            <person name="Duguet M."/>
            <person name="Gaasterland T."/>
            <person name="Garrett R.A."/>
            <person name="Ragan M.A."/>
            <person name="Sensen C.W."/>
            <person name="Van der Oost J."/>
        </authorList>
    </citation>
    <scope>NUCLEOTIDE SEQUENCE [LARGE SCALE GENOMIC DNA]</scope>
    <source>
        <strain evidence="2">ATCC 35092 / DSM 1617 / JCM 11322 / P2</strain>
    </source>
</reference>
<protein>
    <recommendedName>
        <fullName evidence="3">YbhB/YbcL family Raf kinase inhibitor-like protein</fullName>
    </recommendedName>
</protein>
<dbReference type="PaxDb" id="273057-SSO0767"/>
<dbReference type="InParanoid" id="Q7LXJ9"/>
<organism evidence="1 2">
    <name type="scientific">Saccharolobus solfataricus (strain ATCC 35092 / DSM 1617 / JCM 11322 / P2)</name>
    <name type="common">Sulfolobus solfataricus</name>
    <dbReference type="NCBI Taxonomy" id="273057"/>
    <lineage>
        <taxon>Archaea</taxon>
        <taxon>Thermoproteota</taxon>
        <taxon>Thermoprotei</taxon>
        <taxon>Sulfolobales</taxon>
        <taxon>Sulfolobaceae</taxon>
        <taxon>Saccharolobus</taxon>
    </lineage>
</organism>
<evidence type="ECO:0008006" key="3">
    <source>
        <dbReference type="Google" id="ProtNLM"/>
    </source>
</evidence>
<dbReference type="PANTHER" id="PTHR30289:SF1">
    <property type="entry name" value="PEBP (PHOSPHATIDYLETHANOLAMINE-BINDING PROTEIN) FAMILY PROTEIN"/>
    <property type="match status" value="1"/>
</dbReference>
<dbReference type="SUPFAM" id="SSF49777">
    <property type="entry name" value="PEBP-like"/>
    <property type="match status" value="1"/>
</dbReference>